<evidence type="ECO:0000256" key="22">
    <source>
        <dbReference type="ARBA" id="ARBA00049244"/>
    </source>
</evidence>
<evidence type="ECO:0000256" key="10">
    <source>
        <dbReference type="ARBA" id="ARBA00022759"/>
    </source>
</evidence>
<dbReference type="Pfam" id="PF07727">
    <property type="entry name" value="RVT_2"/>
    <property type="match status" value="1"/>
</dbReference>
<dbReference type="Gene3D" id="3.30.420.10">
    <property type="entry name" value="Ribonuclease H-like superfamily/Ribonuclease H"/>
    <property type="match status" value="1"/>
</dbReference>
<keyword evidence="19" id="KW-0233">DNA recombination</keyword>
<feature type="region of interest" description="Disordered" evidence="23">
    <location>
        <begin position="309"/>
        <end position="345"/>
    </location>
</feature>
<evidence type="ECO:0000256" key="15">
    <source>
        <dbReference type="ARBA" id="ARBA00022908"/>
    </source>
</evidence>
<dbReference type="GO" id="GO:0003964">
    <property type="term" value="F:RNA-directed DNA polymerase activity"/>
    <property type="evidence" value="ECO:0007669"/>
    <property type="project" value="UniProtKB-KW"/>
</dbReference>
<evidence type="ECO:0000256" key="7">
    <source>
        <dbReference type="ARBA" id="ARBA00022723"/>
    </source>
</evidence>
<dbReference type="Pfam" id="PF25597">
    <property type="entry name" value="SH3_retrovirus"/>
    <property type="match status" value="1"/>
</dbReference>
<dbReference type="SUPFAM" id="SSF53098">
    <property type="entry name" value="Ribonuclease H-like"/>
    <property type="match status" value="1"/>
</dbReference>
<evidence type="ECO:0000256" key="13">
    <source>
        <dbReference type="ARBA" id="ARBA00022842"/>
    </source>
</evidence>
<keyword evidence="26" id="KW-1185">Reference proteome</keyword>
<dbReference type="PANTHER" id="PTHR42648:SF11">
    <property type="entry name" value="TRANSPOSON TY4-P GAG-POL POLYPROTEIN"/>
    <property type="match status" value="1"/>
</dbReference>
<keyword evidence="12" id="KW-0067">ATP-binding</keyword>
<evidence type="ECO:0000259" key="24">
    <source>
        <dbReference type="PROSITE" id="PS50994"/>
    </source>
</evidence>
<dbReference type="GO" id="GO:0005634">
    <property type="term" value="C:nucleus"/>
    <property type="evidence" value="ECO:0007669"/>
    <property type="project" value="UniProtKB-ARBA"/>
</dbReference>
<dbReference type="PANTHER" id="PTHR42648">
    <property type="entry name" value="TRANSPOSASE, PUTATIVE-RELATED"/>
    <property type="match status" value="1"/>
</dbReference>
<keyword evidence="10" id="KW-0255">Endonuclease</keyword>
<comment type="caution">
    <text evidence="25">The sequence shown here is derived from an EMBL/GenBank/DDBJ whole genome shotgun (WGS) entry which is preliminary data.</text>
</comment>
<keyword evidence="9" id="KW-0064">Aspartyl protease</keyword>
<dbReference type="PROSITE" id="PS50994">
    <property type="entry name" value="INTEGRASE"/>
    <property type="match status" value="1"/>
</dbReference>
<dbReference type="GO" id="GO:0004190">
    <property type="term" value="F:aspartic-type endopeptidase activity"/>
    <property type="evidence" value="ECO:0007669"/>
    <property type="project" value="UniProtKB-KW"/>
</dbReference>
<dbReference type="InterPro" id="IPR012337">
    <property type="entry name" value="RNaseH-like_sf"/>
</dbReference>
<protein>
    <recommendedName>
        <fullName evidence="24">Integrase catalytic domain-containing protein</fullName>
    </recommendedName>
</protein>
<dbReference type="GO" id="GO:0003887">
    <property type="term" value="F:DNA-directed DNA polymerase activity"/>
    <property type="evidence" value="ECO:0007669"/>
    <property type="project" value="UniProtKB-KW"/>
</dbReference>
<dbReference type="EMBL" id="PGCJ01000012">
    <property type="protein sequence ID" value="PLW57293.1"/>
    <property type="molecule type" value="Genomic_DNA"/>
</dbReference>
<feature type="domain" description="Integrase catalytic" evidence="24">
    <location>
        <begin position="588"/>
        <end position="754"/>
    </location>
</feature>
<keyword evidence="17" id="KW-0808">Transferase</keyword>
<dbReference type="GO" id="GO:0015074">
    <property type="term" value="P:DNA integration"/>
    <property type="evidence" value="ECO:0007669"/>
    <property type="project" value="UniProtKB-KW"/>
</dbReference>
<dbReference type="GO" id="GO:0005524">
    <property type="term" value="F:ATP binding"/>
    <property type="evidence" value="ECO:0007669"/>
    <property type="project" value="UniProtKB-KW"/>
</dbReference>
<keyword evidence="5" id="KW-0548">Nucleotidyltransferase</keyword>
<feature type="region of interest" description="Disordered" evidence="23">
    <location>
        <begin position="360"/>
        <end position="381"/>
    </location>
</feature>
<comment type="function">
    <text evidence="1">The aspartyl protease (PR) mediates the proteolytic cleavages of the Gag and Gag-Pol polyproteins after assembly of the VLP.</text>
</comment>
<proteinExistence type="predicted"/>
<evidence type="ECO:0000313" key="25">
    <source>
        <dbReference type="EMBL" id="PLW57293.1"/>
    </source>
</evidence>
<dbReference type="Proteomes" id="UP000235388">
    <property type="component" value="Unassembled WGS sequence"/>
</dbReference>
<evidence type="ECO:0000256" key="23">
    <source>
        <dbReference type="SAM" id="MobiDB-lite"/>
    </source>
</evidence>
<keyword evidence="17" id="KW-0239">DNA-directed DNA polymerase</keyword>
<dbReference type="InterPro" id="IPR057670">
    <property type="entry name" value="SH3_retrovirus"/>
</dbReference>
<keyword evidence="11" id="KW-0378">Hydrolase</keyword>
<dbReference type="GO" id="GO:0046872">
    <property type="term" value="F:metal ion binding"/>
    <property type="evidence" value="ECO:0007669"/>
    <property type="project" value="UniProtKB-KW"/>
</dbReference>
<feature type="compositionally biased region" description="Basic and acidic residues" evidence="23">
    <location>
        <begin position="335"/>
        <end position="344"/>
    </location>
</feature>
<dbReference type="STRING" id="200324.A0A2N5W4Y0"/>
<dbReference type="Pfam" id="PF22936">
    <property type="entry name" value="Pol_BBD"/>
    <property type="match status" value="1"/>
</dbReference>
<keyword evidence="13" id="KW-0460">Magnesium</keyword>
<dbReference type="InterPro" id="IPR043502">
    <property type="entry name" value="DNA/RNA_pol_sf"/>
</dbReference>
<evidence type="ECO:0000256" key="17">
    <source>
        <dbReference type="ARBA" id="ARBA00022932"/>
    </source>
</evidence>
<evidence type="ECO:0000256" key="1">
    <source>
        <dbReference type="ARBA" id="ARBA00002180"/>
    </source>
</evidence>
<keyword evidence="8" id="KW-0547">Nucleotide-binding</keyword>
<name>A0A2N5W4Y0_9BASI</name>
<dbReference type="GO" id="GO:0004519">
    <property type="term" value="F:endonuclease activity"/>
    <property type="evidence" value="ECO:0007669"/>
    <property type="project" value="UniProtKB-KW"/>
</dbReference>
<keyword evidence="7" id="KW-0479">Metal-binding</keyword>
<evidence type="ECO:0000256" key="6">
    <source>
        <dbReference type="ARBA" id="ARBA00022722"/>
    </source>
</evidence>
<keyword evidence="2" id="KW-0815">Transposition</keyword>
<comment type="catalytic activity">
    <reaction evidence="22">
        <text>DNA(n) + a 2'-deoxyribonucleoside 5'-triphosphate = DNA(n+1) + diphosphate</text>
        <dbReference type="Rhea" id="RHEA:22508"/>
        <dbReference type="Rhea" id="RHEA-COMP:17339"/>
        <dbReference type="Rhea" id="RHEA-COMP:17340"/>
        <dbReference type="ChEBI" id="CHEBI:33019"/>
        <dbReference type="ChEBI" id="CHEBI:61560"/>
        <dbReference type="ChEBI" id="CHEBI:173112"/>
        <dbReference type="EC" id="2.7.7.7"/>
    </reaction>
</comment>
<evidence type="ECO:0000256" key="14">
    <source>
        <dbReference type="ARBA" id="ARBA00022884"/>
    </source>
</evidence>
<keyword evidence="4" id="KW-0645">Protease</keyword>
<dbReference type="GO" id="GO:0032196">
    <property type="term" value="P:transposition"/>
    <property type="evidence" value="ECO:0007669"/>
    <property type="project" value="UniProtKB-KW"/>
</dbReference>
<feature type="compositionally biased region" description="Pro residues" evidence="23">
    <location>
        <begin position="899"/>
        <end position="909"/>
    </location>
</feature>
<keyword evidence="6" id="KW-0540">Nuclease</keyword>
<dbReference type="InterPro" id="IPR039537">
    <property type="entry name" value="Retrotran_Ty1/copia-like"/>
</dbReference>
<keyword evidence="16" id="KW-0695">RNA-directed DNA polymerase</keyword>
<evidence type="ECO:0000256" key="5">
    <source>
        <dbReference type="ARBA" id="ARBA00022695"/>
    </source>
</evidence>
<keyword evidence="20" id="KW-0511">Multifunctional enzyme</keyword>
<evidence type="ECO:0000313" key="26">
    <source>
        <dbReference type="Proteomes" id="UP000235388"/>
    </source>
</evidence>
<dbReference type="Pfam" id="PF00665">
    <property type="entry name" value="rve"/>
    <property type="match status" value="1"/>
</dbReference>
<dbReference type="OrthoDB" id="7691805at2759"/>
<dbReference type="GO" id="GO:0006310">
    <property type="term" value="P:DNA recombination"/>
    <property type="evidence" value="ECO:0007669"/>
    <property type="project" value="UniProtKB-KW"/>
</dbReference>
<comment type="catalytic activity">
    <reaction evidence="21">
        <text>DNA(n) + a 2'-deoxyribonucleoside 5'-triphosphate = DNA(n+1) + diphosphate</text>
        <dbReference type="Rhea" id="RHEA:22508"/>
        <dbReference type="Rhea" id="RHEA-COMP:17339"/>
        <dbReference type="Rhea" id="RHEA-COMP:17340"/>
        <dbReference type="ChEBI" id="CHEBI:33019"/>
        <dbReference type="ChEBI" id="CHEBI:61560"/>
        <dbReference type="ChEBI" id="CHEBI:173112"/>
        <dbReference type="EC" id="2.7.7.49"/>
    </reaction>
</comment>
<gene>
    <name evidence="25" type="ORF">PCANC_02448</name>
</gene>
<evidence type="ECO:0000256" key="8">
    <source>
        <dbReference type="ARBA" id="ARBA00022741"/>
    </source>
</evidence>
<evidence type="ECO:0000256" key="12">
    <source>
        <dbReference type="ARBA" id="ARBA00022840"/>
    </source>
</evidence>
<keyword evidence="15" id="KW-0229">DNA integration</keyword>
<evidence type="ECO:0000256" key="16">
    <source>
        <dbReference type="ARBA" id="ARBA00022918"/>
    </source>
</evidence>
<dbReference type="SUPFAM" id="SSF56672">
    <property type="entry name" value="DNA/RNA polymerases"/>
    <property type="match status" value="1"/>
</dbReference>
<evidence type="ECO:0000256" key="9">
    <source>
        <dbReference type="ARBA" id="ARBA00022750"/>
    </source>
</evidence>
<evidence type="ECO:0000256" key="19">
    <source>
        <dbReference type="ARBA" id="ARBA00023172"/>
    </source>
</evidence>
<evidence type="ECO:0000256" key="4">
    <source>
        <dbReference type="ARBA" id="ARBA00022670"/>
    </source>
</evidence>
<dbReference type="InterPro" id="IPR036397">
    <property type="entry name" value="RNaseH_sf"/>
</dbReference>
<evidence type="ECO:0000256" key="2">
    <source>
        <dbReference type="ARBA" id="ARBA00022578"/>
    </source>
</evidence>
<dbReference type="InterPro" id="IPR054722">
    <property type="entry name" value="PolX-like_BBD"/>
</dbReference>
<keyword evidence="14" id="KW-0694">RNA-binding</keyword>
<organism evidence="25 26">
    <name type="scientific">Puccinia coronata f. sp. avenae</name>
    <dbReference type="NCBI Taxonomy" id="200324"/>
    <lineage>
        <taxon>Eukaryota</taxon>
        <taxon>Fungi</taxon>
        <taxon>Dikarya</taxon>
        <taxon>Basidiomycota</taxon>
        <taxon>Pucciniomycotina</taxon>
        <taxon>Pucciniomycetes</taxon>
        <taxon>Pucciniales</taxon>
        <taxon>Pucciniaceae</taxon>
        <taxon>Puccinia</taxon>
    </lineage>
</organism>
<keyword evidence="18" id="KW-0917">Virion maturation</keyword>
<sequence>MKLPRMNTAMSARTKLPQTDPSSLKGLGHVMSTGASKRLFLLFLVYLFFFSVSAHISPLHSQLSVNNFLLSPLSIGEAYVAFRFTVSIFAPPQTDHSKKPHPKTKATQTIMANEISLKDQLSTLPTLNGDDNYPMWSRRISAFLKHRDLYTTVTVEPAEVPTTRAVKQLSESANILLTKISNKLYNRIITDENDNNGYLIWTRIKDLYAKRTGLRLSRCLTQWHRIRYDGNLTEYLDQVEACLATFDSISYKQEGLAICGVITSALSESRSSLTDPILTNESLMNDPVLLLTKLRDIAYKERTRKKPLQSKKVTAAIATNSRRTRPPSGCTNNKHKPDATHPEHNCWALYPDKKKEFDLRRSAAPAHHHTAAKTKAPSQHETPAFASVTTASCHISLTTPIPSVLDSGASHHMFNDLSFFVSSEDCRIPISTGRNSTDLTATKTGVAAIVQSDSTILKLPNSLYVPGLSRNLISMLRLSTKTTLITRGDDSIQVLIDDDIRFNCSYCNDVLEIIGTIGPVPSPSIAFISSSHSHPTTPFQTWHHCLGHAGLARLKAVLPNIHLVSSASCEACMKGKISRLPFQGHFDRTSQPLETVHADLVGPISPLTNSGARYFLMLVDQHTGYISITLLKKKSDATSAILDFQLFFERQTGFPMRRLVSDGGGEFCNRTLSDYLKDSGIQHNVAPPYTPQHNGVAERANKTIINMARCMMVQSNLAKEWWGEAVRTAAATTNCLPSLSRSKISPLEQLFKKQPNFGFFRPFGCKAWIVKPNHARASKFDTIAWDGILLGYSNDYSCYRIVKLDTMTLVDVKHAWFDESTFPSLCALRPSSDISPHSSLPDFSGAASLPFDDDSDNDDSSPAHSDVRTPPPSSPILDNDVDMDTPPDHDDSSSEDNSPPIPDSPLPSPKPRRLVLRLGPHPTKISSTINPSNILARRTRSAVAFSVSSVEPGNCAQAMSSDDRDQWVEAELKELENMFSHSVWDKIPRQSNHHTIPSTWAYRKKLGSNNKVVEFKARICAQGFRQTHGLNFDLKYAPTGKPTSLRLLISHAVNHGLLIHQLDVKSAFLTCDLDEEVFMLPPPGYRSGDNIVLKLRKAIYGLKQASLAWYRRLSSFLVSIGFTISVADPCVFWRLSPSPLWIFSHVDDLIIFGSDPLAFRSQIEKEFRIKYLGEATFLLGMKLDRCDNGVLLNQSQYVERKLVEFSVVDLPVSSCPLDPRSHLQKASDLDQTQFLALNINYRALIGSLNYLSILTRPDISFSVSKLSQHLEHPGLTHYKAAMQVFRYLKGTADRGLFYSKTENPQLRVFVDADWANCPDTRRSHSGFLVLRNQHLLSWKSTKQPTVSLSTTKAEYKALADACKDTVWIQNLSSEIFDSSPSFKTTVFVDNRGAIDLALSQVSQNGFRTKHMDLCLHFIRDLITQKLIDLKFVGTQDNLSDFLTKPVGRSQINRSLKQITGGFPSFSASSLAAQSMPACQITADSVMQDICKSLTLPVPDTGTDVKLTWVTLLPSLGDEIASDEYGHVGQDQVTTNRP</sequence>
<evidence type="ECO:0000256" key="20">
    <source>
        <dbReference type="ARBA" id="ARBA00023268"/>
    </source>
</evidence>
<feature type="region of interest" description="Disordered" evidence="23">
    <location>
        <begin position="845"/>
        <end position="932"/>
    </location>
</feature>
<dbReference type="GO" id="GO:0006508">
    <property type="term" value="P:proteolysis"/>
    <property type="evidence" value="ECO:0007669"/>
    <property type="project" value="UniProtKB-KW"/>
</dbReference>
<evidence type="ECO:0000256" key="11">
    <source>
        <dbReference type="ARBA" id="ARBA00022801"/>
    </source>
</evidence>
<reference evidence="25 26" key="1">
    <citation type="submission" date="2017-11" db="EMBL/GenBank/DDBJ databases">
        <title>De novo assembly and phasing of dikaryotic genomes from two isolates of Puccinia coronata f. sp. avenae, the causal agent of oat crown rust.</title>
        <authorList>
            <person name="Miller M.E."/>
            <person name="Zhang Y."/>
            <person name="Omidvar V."/>
            <person name="Sperschneider J."/>
            <person name="Schwessinger B."/>
            <person name="Raley C."/>
            <person name="Palmer J.M."/>
            <person name="Garnica D."/>
            <person name="Upadhyaya N."/>
            <person name="Rathjen J."/>
            <person name="Taylor J.M."/>
            <person name="Park R.F."/>
            <person name="Dodds P.N."/>
            <person name="Hirsch C.D."/>
            <person name="Kianian S.F."/>
            <person name="Figueroa M."/>
        </authorList>
    </citation>
    <scope>NUCLEOTIDE SEQUENCE [LARGE SCALE GENOMIC DNA]</scope>
    <source>
        <strain evidence="25">12NC29</strain>
    </source>
</reference>
<dbReference type="InterPro" id="IPR013103">
    <property type="entry name" value="RVT_2"/>
</dbReference>
<dbReference type="CDD" id="cd09272">
    <property type="entry name" value="RNase_HI_RT_Ty1"/>
    <property type="match status" value="1"/>
</dbReference>
<dbReference type="InterPro" id="IPR001584">
    <property type="entry name" value="Integrase_cat-core"/>
</dbReference>
<dbReference type="GO" id="GO:0003723">
    <property type="term" value="F:RNA binding"/>
    <property type="evidence" value="ECO:0007669"/>
    <property type="project" value="UniProtKB-KW"/>
</dbReference>
<evidence type="ECO:0000256" key="21">
    <source>
        <dbReference type="ARBA" id="ARBA00048173"/>
    </source>
</evidence>
<evidence type="ECO:0000256" key="18">
    <source>
        <dbReference type="ARBA" id="ARBA00023113"/>
    </source>
</evidence>
<keyword evidence="3" id="KW-1188">Viral release from host cell</keyword>
<evidence type="ECO:0000256" key="3">
    <source>
        <dbReference type="ARBA" id="ARBA00022612"/>
    </source>
</evidence>
<accession>A0A2N5W4Y0</accession>